<accession>A0A3G7U222</accession>
<protein>
    <submittedName>
        <fullName evidence="1">Uncharacterized protein</fullName>
    </submittedName>
</protein>
<reference evidence="1 2" key="1">
    <citation type="submission" date="2018-03" db="EMBL/GenBank/DDBJ databases">
        <title>Diversity of phytobeneficial traits revealed by whole-genome analysis of worldwide-isolated phenazine-producing Pseudomonas spp.</title>
        <authorList>
            <person name="Biessy A."/>
            <person name="Novinscak A."/>
            <person name="Blom J."/>
            <person name="Leger G."/>
            <person name="Thomashow L.S."/>
            <person name="Cazorla F.M."/>
            <person name="Josic D."/>
            <person name="Filion M."/>
        </authorList>
    </citation>
    <scope>NUCLEOTIDE SEQUENCE [LARGE SCALE GENOMIC DNA]</scope>
    <source>
        <strain evidence="1 2">30B</strain>
    </source>
</reference>
<gene>
    <name evidence="1" type="ORF">C4K03_0544</name>
</gene>
<dbReference type="EMBL" id="CP027754">
    <property type="protein sequence ID" value="AZE52728.1"/>
    <property type="molecule type" value="Genomic_DNA"/>
</dbReference>
<evidence type="ECO:0000313" key="1">
    <source>
        <dbReference type="EMBL" id="AZE52728.1"/>
    </source>
</evidence>
<dbReference type="AlphaFoldDB" id="A0A3G7U222"/>
<sequence>MGHSFNLKQKIRAATDTAIQRLFVAGPRLANKRRLGEISFRLFMQRIKRGMPC</sequence>
<name>A0A3G7U222_9PSED</name>
<dbReference type="Proteomes" id="UP000268696">
    <property type="component" value="Chromosome"/>
</dbReference>
<proteinExistence type="predicted"/>
<evidence type="ECO:0000313" key="2">
    <source>
        <dbReference type="Proteomes" id="UP000268696"/>
    </source>
</evidence>
<organism evidence="1 2">
    <name type="scientific">Pseudomonas synxantha</name>
    <dbReference type="NCBI Taxonomy" id="47883"/>
    <lineage>
        <taxon>Bacteria</taxon>
        <taxon>Pseudomonadati</taxon>
        <taxon>Pseudomonadota</taxon>
        <taxon>Gammaproteobacteria</taxon>
        <taxon>Pseudomonadales</taxon>
        <taxon>Pseudomonadaceae</taxon>
        <taxon>Pseudomonas</taxon>
    </lineage>
</organism>